<dbReference type="OrthoDB" id="9768187at2"/>
<keyword evidence="4 11" id="KW-0808">Transferase</keyword>
<dbReference type="GO" id="GO:0008955">
    <property type="term" value="F:peptidoglycan glycosyltransferase activity"/>
    <property type="evidence" value="ECO:0007669"/>
    <property type="project" value="UniProtKB-UniRule"/>
</dbReference>
<evidence type="ECO:0000256" key="11">
    <source>
        <dbReference type="HAMAP-Rule" id="MF_02079"/>
    </source>
</evidence>
<dbReference type="GO" id="GO:0009252">
    <property type="term" value="P:peptidoglycan biosynthetic process"/>
    <property type="evidence" value="ECO:0007669"/>
    <property type="project" value="UniProtKB-UniRule"/>
</dbReference>
<dbReference type="UniPathway" id="UPA00219"/>
<evidence type="ECO:0000256" key="4">
    <source>
        <dbReference type="ARBA" id="ARBA00022679"/>
    </source>
</evidence>
<dbReference type="InterPro" id="IPR011923">
    <property type="entry name" value="RodA/MrdB"/>
</dbReference>
<comment type="function">
    <text evidence="11">Peptidoglycan polymerase that is essential for cell wall elongation.</text>
</comment>
<evidence type="ECO:0000256" key="2">
    <source>
        <dbReference type="ARBA" id="ARBA00022475"/>
    </source>
</evidence>
<dbReference type="InterPro" id="IPR018365">
    <property type="entry name" value="Cell_cycle_FtsW-rel_CS"/>
</dbReference>
<dbReference type="PANTHER" id="PTHR30474">
    <property type="entry name" value="CELL CYCLE PROTEIN"/>
    <property type="match status" value="1"/>
</dbReference>
<dbReference type="NCBIfam" id="TIGR02210">
    <property type="entry name" value="rodA_shape"/>
    <property type="match status" value="1"/>
</dbReference>
<keyword evidence="6 11" id="KW-0133">Cell shape</keyword>
<feature type="transmembrane region" description="Helical" evidence="11">
    <location>
        <begin position="341"/>
        <end position="363"/>
    </location>
</feature>
<feature type="transmembrane region" description="Helical" evidence="11">
    <location>
        <begin position="308"/>
        <end position="329"/>
    </location>
</feature>
<dbReference type="AlphaFoldDB" id="D4H7P1"/>
<comment type="similarity">
    <text evidence="11">Belongs to the SEDS family. MrdB/RodA subfamily.</text>
</comment>
<keyword evidence="2 11" id="KW-1003">Cell membrane</keyword>
<dbReference type="GO" id="GO:0015648">
    <property type="term" value="F:lipid-linked peptidoglycan transporter activity"/>
    <property type="evidence" value="ECO:0007669"/>
    <property type="project" value="TreeGrafter"/>
</dbReference>
<feature type="transmembrane region" description="Helical" evidence="11">
    <location>
        <begin position="166"/>
        <end position="183"/>
    </location>
</feature>
<evidence type="ECO:0000256" key="10">
    <source>
        <dbReference type="ARBA" id="ARBA00023316"/>
    </source>
</evidence>
<dbReference type="InParanoid" id="D4H7P1"/>
<dbReference type="FunCoup" id="D4H7P1">
    <property type="interactions" value="300"/>
</dbReference>
<evidence type="ECO:0000256" key="3">
    <source>
        <dbReference type="ARBA" id="ARBA00022676"/>
    </source>
</evidence>
<evidence type="ECO:0000256" key="1">
    <source>
        <dbReference type="ARBA" id="ARBA00004141"/>
    </source>
</evidence>
<dbReference type="EMBL" id="CP001968">
    <property type="protein sequence ID" value="ADD68040.1"/>
    <property type="molecule type" value="Genomic_DNA"/>
</dbReference>
<feature type="transmembrane region" description="Helical" evidence="11">
    <location>
        <begin position="16"/>
        <end position="37"/>
    </location>
</feature>
<keyword evidence="9 11" id="KW-0472">Membrane</keyword>
<feature type="transmembrane region" description="Helical" evidence="11">
    <location>
        <begin position="52"/>
        <end position="70"/>
    </location>
</feature>
<comment type="subcellular location">
    <subcellularLocation>
        <location evidence="11">Cell inner membrane</location>
        <topology evidence="11">Multi-pass membrane protein</topology>
    </subcellularLocation>
    <subcellularLocation>
        <location evidence="1">Membrane</location>
        <topology evidence="1">Multi-pass membrane protein</topology>
    </subcellularLocation>
</comment>
<accession>D4H7P1</accession>
<evidence type="ECO:0000256" key="9">
    <source>
        <dbReference type="ARBA" id="ARBA00023136"/>
    </source>
</evidence>
<keyword evidence="5 11" id="KW-0812">Transmembrane</keyword>
<dbReference type="KEGG" id="dap:Dacet_1268"/>
<dbReference type="PANTHER" id="PTHR30474:SF1">
    <property type="entry name" value="PEPTIDOGLYCAN GLYCOSYLTRANSFERASE MRDB"/>
    <property type="match status" value="1"/>
</dbReference>
<evidence type="ECO:0000256" key="5">
    <source>
        <dbReference type="ARBA" id="ARBA00022692"/>
    </source>
</evidence>
<keyword evidence="8 11" id="KW-1133">Transmembrane helix</keyword>
<reference evidence="12 13" key="1">
    <citation type="journal article" date="2010" name="Stand. Genomic Sci.">
        <title>Complete genome sequence of Denitrovibrio acetiphilus type strain (N2460).</title>
        <authorList>
            <person name="Kiss H."/>
            <person name="Lang E."/>
            <person name="Lapidus A."/>
            <person name="Copeland A."/>
            <person name="Nolan M."/>
            <person name="Glavina Del Rio T."/>
            <person name="Chen F."/>
            <person name="Lucas S."/>
            <person name="Tice H."/>
            <person name="Cheng J.F."/>
            <person name="Han C."/>
            <person name="Goodwin L."/>
            <person name="Pitluck S."/>
            <person name="Liolios K."/>
            <person name="Pati A."/>
            <person name="Ivanova N."/>
            <person name="Mavromatis K."/>
            <person name="Chen A."/>
            <person name="Palaniappan K."/>
            <person name="Land M."/>
            <person name="Hauser L."/>
            <person name="Chang Y.J."/>
            <person name="Jeffries C.D."/>
            <person name="Detter J.C."/>
            <person name="Brettin T."/>
            <person name="Spring S."/>
            <person name="Rohde M."/>
            <person name="Goker M."/>
            <person name="Woyke T."/>
            <person name="Bristow J."/>
            <person name="Eisen J.A."/>
            <person name="Markowitz V."/>
            <person name="Hugenholtz P."/>
            <person name="Kyrpides N.C."/>
            <person name="Klenk H.P."/>
        </authorList>
    </citation>
    <scope>NUCLEOTIDE SEQUENCE [LARGE SCALE GENOMIC DNA]</scope>
    <source>
        <strain evidence="13">DSM 12809 / NBRC 114555 / N2460</strain>
    </source>
</reference>
<dbReference type="Pfam" id="PF01098">
    <property type="entry name" value="FTSW_RODA_SPOVE"/>
    <property type="match status" value="1"/>
</dbReference>
<keyword evidence="3 11" id="KW-0328">Glycosyltransferase</keyword>
<keyword evidence="13" id="KW-1185">Reference proteome</keyword>
<gene>
    <name evidence="11" type="primary">rodA</name>
    <name evidence="12" type="ordered locus">Dacet_1268</name>
</gene>
<dbReference type="PROSITE" id="PS00428">
    <property type="entry name" value="FTSW_RODA_SPOVE"/>
    <property type="match status" value="1"/>
</dbReference>
<comment type="catalytic activity">
    <reaction evidence="11">
        <text>[GlcNAc-(1-&gt;4)-Mur2Ac(oyl-L-Ala-gamma-D-Glu-L-Lys-D-Ala-D-Ala)](n)-di-trans,octa-cis-undecaprenyl diphosphate + beta-D-GlcNAc-(1-&gt;4)-Mur2Ac(oyl-L-Ala-gamma-D-Glu-L-Lys-D-Ala-D-Ala)-di-trans,octa-cis-undecaprenyl diphosphate = [GlcNAc-(1-&gt;4)-Mur2Ac(oyl-L-Ala-gamma-D-Glu-L-Lys-D-Ala-D-Ala)](n+1)-di-trans,octa-cis-undecaprenyl diphosphate + di-trans,octa-cis-undecaprenyl diphosphate + H(+)</text>
        <dbReference type="Rhea" id="RHEA:23708"/>
        <dbReference type="Rhea" id="RHEA-COMP:9602"/>
        <dbReference type="Rhea" id="RHEA-COMP:9603"/>
        <dbReference type="ChEBI" id="CHEBI:15378"/>
        <dbReference type="ChEBI" id="CHEBI:58405"/>
        <dbReference type="ChEBI" id="CHEBI:60033"/>
        <dbReference type="ChEBI" id="CHEBI:78435"/>
        <dbReference type="EC" id="2.4.99.28"/>
    </reaction>
</comment>
<evidence type="ECO:0000256" key="6">
    <source>
        <dbReference type="ARBA" id="ARBA00022960"/>
    </source>
</evidence>
<dbReference type="GO" id="GO:0005886">
    <property type="term" value="C:plasma membrane"/>
    <property type="evidence" value="ECO:0007669"/>
    <property type="project" value="UniProtKB-SubCell"/>
</dbReference>
<dbReference type="GO" id="GO:0051301">
    <property type="term" value="P:cell division"/>
    <property type="evidence" value="ECO:0007669"/>
    <property type="project" value="InterPro"/>
</dbReference>
<feature type="transmembrane region" description="Helical" evidence="11">
    <location>
        <begin position="277"/>
        <end position="296"/>
    </location>
</feature>
<sequence length="373" mass="41613">MFGVNLDRKHLENFDFLLFLAMLLITVIGVVAIYSAGYDPVTASVKTYYVKQIYWLVLGYMMFFFFSTLGHKKLVKYAYVIYIIGILVLLAVLVSGHVGMGARRWISVAGLRVQPSEFFKFVWVIFLARIYVEIGCNKYGMLGIIKKFVWVIPPFALVFLQPDLGTAGTFLVIWGMLLLVMGIKRMTLMVIVVSMILAAPVLWSQMKPYQQKRVITFINPEKDPFGSGYHVIQSKIAIGSGGITGKGFLQGTQSHLKFIPERHTDFIFSVIAEESGLVGSLVIISLFMFLLFRIMLISLNAKEPTGKLICLGVSGFIFFQFYVNLAMTAGMMPVVGIPMPLVSYGGSSLLTFMSMLGLVNGVAMRRFDDPGDN</sequence>
<organism evidence="12 13">
    <name type="scientific">Denitrovibrio acetiphilus (strain DSM 12809 / NBRC 114555 / N2460)</name>
    <dbReference type="NCBI Taxonomy" id="522772"/>
    <lineage>
        <taxon>Bacteria</taxon>
        <taxon>Pseudomonadati</taxon>
        <taxon>Deferribacterota</taxon>
        <taxon>Deferribacteres</taxon>
        <taxon>Deferribacterales</taxon>
        <taxon>Geovibrionaceae</taxon>
        <taxon>Denitrovibrio</taxon>
    </lineage>
</organism>
<evidence type="ECO:0000256" key="7">
    <source>
        <dbReference type="ARBA" id="ARBA00022984"/>
    </source>
</evidence>
<evidence type="ECO:0000313" key="13">
    <source>
        <dbReference type="Proteomes" id="UP000002012"/>
    </source>
</evidence>
<dbReference type="GO" id="GO:0071555">
    <property type="term" value="P:cell wall organization"/>
    <property type="evidence" value="ECO:0007669"/>
    <property type="project" value="UniProtKB-KW"/>
</dbReference>
<dbReference type="eggNOG" id="COG0772">
    <property type="taxonomic scope" value="Bacteria"/>
</dbReference>
<keyword evidence="11" id="KW-0997">Cell inner membrane</keyword>
<feature type="transmembrane region" description="Helical" evidence="11">
    <location>
        <begin position="188"/>
        <end position="206"/>
    </location>
</feature>
<comment type="pathway">
    <text evidence="11">Cell wall biogenesis; peptidoglycan biosynthesis.</text>
</comment>
<keyword evidence="7 11" id="KW-0573">Peptidoglycan synthesis</keyword>
<dbReference type="HAMAP" id="MF_02079">
    <property type="entry name" value="PGT_RodA"/>
    <property type="match status" value="1"/>
</dbReference>
<evidence type="ECO:0000313" key="12">
    <source>
        <dbReference type="EMBL" id="ADD68040.1"/>
    </source>
</evidence>
<protein>
    <recommendedName>
        <fullName evidence="11">Peptidoglycan glycosyltransferase RodA</fullName>
        <shortName evidence="11">PGT</shortName>
        <ecNumber evidence="11">2.4.99.28</ecNumber>
    </recommendedName>
    <alternativeName>
        <fullName evidence="11">Cell elongation protein RodA</fullName>
    </alternativeName>
    <alternativeName>
        <fullName evidence="11">Cell wall polymerase</fullName>
    </alternativeName>
    <alternativeName>
        <fullName evidence="11">Peptidoglycan polymerase</fullName>
        <shortName evidence="11">PG polymerase</shortName>
    </alternativeName>
</protein>
<dbReference type="RefSeq" id="WP_013010562.1">
    <property type="nucleotide sequence ID" value="NC_013943.1"/>
</dbReference>
<dbReference type="HOGENOM" id="CLU_029243_2_1_0"/>
<evidence type="ECO:0000256" key="8">
    <source>
        <dbReference type="ARBA" id="ARBA00022989"/>
    </source>
</evidence>
<name>D4H7P1_DENA2</name>
<dbReference type="Proteomes" id="UP000002012">
    <property type="component" value="Chromosome"/>
</dbReference>
<dbReference type="EC" id="2.4.99.28" evidence="11"/>
<dbReference type="InterPro" id="IPR001182">
    <property type="entry name" value="FtsW/RodA"/>
</dbReference>
<dbReference type="STRING" id="522772.Dacet_1268"/>
<dbReference type="GO" id="GO:0008360">
    <property type="term" value="P:regulation of cell shape"/>
    <property type="evidence" value="ECO:0007669"/>
    <property type="project" value="UniProtKB-KW"/>
</dbReference>
<proteinExistence type="inferred from homology"/>
<feature type="transmembrane region" description="Helical" evidence="11">
    <location>
        <begin position="77"/>
        <end position="98"/>
    </location>
</feature>
<dbReference type="PaxDb" id="522772-Dacet_1268"/>
<dbReference type="GO" id="GO:0032153">
    <property type="term" value="C:cell division site"/>
    <property type="evidence" value="ECO:0007669"/>
    <property type="project" value="TreeGrafter"/>
</dbReference>
<keyword evidence="10 11" id="KW-0961">Cell wall biogenesis/degradation</keyword>